<dbReference type="EC" id="1.1.1.169" evidence="3 10"/>
<dbReference type="InterPro" id="IPR051402">
    <property type="entry name" value="KPR-Related"/>
</dbReference>
<proteinExistence type="inferred from homology"/>
<dbReference type="EMBL" id="BROH01000006">
    <property type="protein sequence ID" value="GKY88339.1"/>
    <property type="molecule type" value="Genomic_DNA"/>
</dbReference>
<evidence type="ECO:0000256" key="1">
    <source>
        <dbReference type="ARBA" id="ARBA00004994"/>
    </source>
</evidence>
<comment type="similarity">
    <text evidence="2 10">Belongs to the ketopantoate reductase family.</text>
</comment>
<dbReference type="Proteomes" id="UP001144205">
    <property type="component" value="Unassembled WGS sequence"/>
</dbReference>
<evidence type="ECO:0000313" key="13">
    <source>
        <dbReference type="EMBL" id="GKY88339.1"/>
    </source>
</evidence>
<organism evidence="13 14">
    <name type="scientific">Sinisalibacter aestuarii</name>
    <dbReference type="NCBI Taxonomy" id="2949426"/>
    <lineage>
        <taxon>Bacteria</taxon>
        <taxon>Pseudomonadati</taxon>
        <taxon>Pseudomonadota</taxon>
        <taxon>Alphaproteobacteria</taxon>
        <taxon>Rhodobacterales</taxon>
        <taxon>Roseobacteraceae</taxon>
        <taxon>Sinisalibacter</taxon>
    </lineage>
</organism>
<accession>A0ABQ5LTL8</accession>
<dbReference type="InterPro" id="IPR036291">
    <property type="entry name" value="NAD(P)-bd_dom_sf"/>
</dbReference>
<dbReference type="InterPro" id="IPR013328">
    <property type="entry name" value="6PGD_dom2"/>
</dbReference>
<evidence type="ECO:0000256" key="4">
    <source>
        <dbReference type="ARBA" id="ARBA00019465"/>
    </source>
</evidence>
<feature type="domain" description="Ketopantoate reductase N-terminal" evidence="11">
    <location>
        <begin position="3"/>
        <end position="152"/>
    </location>
</feature>
<dbReference type="NCBIfam" id="TIGR00745">
    <property type="entry name" value="apbA_panE"/>
    <property type="match status" value="1"/>
</dbReference>
<dbReference type="PANTHER" id="PTHR21708">
    <property type="entry name" value="PROBABLE 2-DEHYDROPANTOATE 2-REDUCTASE"/>
    <property type="match status" value="1"/>
</dbReference>
<dbReference type="InterPro" id="IPR003710">
    <property type="entry name" value="ApbA"/>
</dbReference>
<evidence type="ECO:0000256" key="9">
    <source>
        <dbReference type="ARBA" id="ARBA00048793"/>
    </source>
</evidence>
<evidence type="ECO:0000256" key="2">
    <source>
        <dbReference type="ARBA" id="ARBA00007870"/>
    </source>
</evidence>
<comment type="function">
    <text evidence="10">Catalyzes the NADPH-dependent reduction of ketopantoate into pantoic acid.</text>
</comment>
<name>A0ABQ5LTL8_9RHOB</name>
<keyword evidence="7 10" id="KW-0560">Oxidoreductase</keyword>
<dbReference type="RefSeq" id="WP_281842383.1">
    <property type="nucleotide sequence ID" value="NZ_BROH01000006.1"/>
</dbReference>
<dbReference type="Pfam" id="PF08546">
    <property type="entry name" value="ApbA_C"/>
    <property type="match status" value="1"/>
</dbReference>
<evidence type="ECO:0000256" key="7">
    <source>
        <dbReference type="ARBA" id="ARBA00023002"/>
    </source>
</evidence>
<dbReference type="Gene3D" id="1.10.1040.10">
    <property type="entry name" value="N-(1-d-carboxylethyl)-l-norvaline Dehydrogenase, domain 2"/>
    <property type="match status" value="1"/>
</dbReference>
<evidence type="ECO:0000256" key="10">
    <source>
        <dbReference type="RuleBase" id="RU362068"/>
    </source>
</evidence>
<evidence type="ECO:0000256" key="3">
    <source>
        <dbReference type="ARBA" id="ARBA00013014"/>
    </source>
</evidence>
<keyword evidence="14" id="KW-1185">Reference proteome</keyword>
<dbReference type="Pfam" id="PF02558">
    <property type="entry name" value="ApbA"/>
    <property type="match status" value="1"/>
</dbReference>
<reference evidence="13" key="1">
    <citation type="journal article" date="2023" name="Int. J. Syst. Evol. Microbiol.">
        <title>Sinisalibacter aestuarii sp. nov., isolated from estuarine sediment of the Arakawa River.</title>
        <authorList>
            <person name="Arafat S.T."/>
            <person name="Hirano S."/>
            <person name="Sato A."/>
            <person name="Takeuchi K."/>
            <person name="Yasuda T."/>
            <person name="Terahara T."/>
            <person name="Hamada M."/>
            <person name="Kobayashi T."/>
        </authorList>
    </citation>
    <scope>NUCLEOTIDE SEQUENCE</scope>
    <source>
        <strain evidence="13">B-399</strain>
    </source>
</reference>
<dbReference type="SUPFAM" id="SSF48179">
    <property type="entry name" value="6-phosphogluconate dehydrogenase C-terminal domain-like"/>
    <property type="match status" value="1"/>
</dbReference>
<comment type="pathway">
    <text evidence="1 10">Cofactor biosynthesis; (R)-pantothenate biosynthesis; (R)-pantoate from 3-methyl-2-oxobutanoate: step 2/2.</text>
</comment>
<evidence type="ECO:0000256" key="6">
    <source>
        <dbReference type="ARBA" id="ARBA00022857"/>
    </source>
</evidence>
<evidence type="ECO:0000313" key="14">
    <source>
        <dbReference type="Proteomes" id="UP001144205"/>
    </source>
</evidence>
<protein>
    <recommendedName>
        <fullName evidence="4 10">2-dehydropantoate 2-reductase</fullName>
        <ecNumber evidence="3 10">1.1.1.169</ecNumber>
    </recommendedName>
    <alternativeName>
        <fullName evidence="8 10">Ketopantoate reductase</fullName>
    </alternativeName>
</protein>
<evidence type="ECO:0000259" key="12">
    <source>
        <dbReference type="Pfam" id="PF08546"/>
    </source>
</evidence>
<keyword evidence="6 10" id="KW-0521">NADP</keyword>
<comment type="caution">
    <text evidence="13">The sequence shown here is derived from an EMBL/GenBank/DDBJ whole genome shotgun (WGS) entry which is preliminary data.</text>
</comment>
<dbReference type="InterPro" id="IPR008927">
    <property type="entry name" value="6-PGluconate_DH-like_C_sf"/>
</dbReference>
<sequence>MKIAILGAGGIGGYLAARLARAGQPVALIARGAHLDAIRQNGLRLIEPDETITVRPDILTDDVTEVGTPDVIVVTVKAHQFAPALQQIAPAIGAGTRIMSVQNGVDAPDQAAEAVGRDRVLIGVARIFSNITAPGEITRYGPMRSFTIGDYEGAQGANGVPELRAVLAAAGVLSPDCANVRVDLWKKFMLFNAISSMTAGARTRVGVVRALPEMTALARRLVTETWQVARAEGVAMPDSAIDEVWDFFQNTLPDEARASTAHDLEGGIPLEIDHIAGSVARRGRALGVDVTASETIAALLAPYKNGAPG</sequence>
<dbReference type="InterPro" id="IPR013752">
    <property type="entry name" value="KPA_reductase"/>
</dbReference>
<dbReference type="InterPro" id="IPR013332">
    <property type="entry name" value="KPR_N"/>
</dbReference>
<evidence type="ECO:0000259" key="11">
    <source>
        <dbReference type="Pfam" id="PF02558"/>
    </source>
</evidence>
<feature type="domain" description="Ketopantoate reductase C-terminal" evidence="12">
    <location>
        <begin position="179"/>
        <end position="302"/>
    </location>
</feature>
<evidence type="ECO:0000256" key="5">
    <source>
        <dbReference type="ARBA" id="ARBA00022655"/>
    </source>
</evidence>
<gene>
    <name evidence="13" type="ORF">STA1M1_22080</name>
</gene>
<dbReference type="Gene3D" id="3.40.50.720">
    <property type="entry name" value="NAD(P)-binding Rossmann-like Domain"/>
    <property type="match status" value="1"/>
</dbReference>
<comment type="catalytic activity">
    <reaction evidence="9 10">
        <text>(R)-pantoate + NADP(+) = 2-dehydropantoate + NADPH + H(+)</text>
        <dbReference type="Rhea" id="RHEA:16233"/>
        <dbReference type="ChEBI" id="CHEBI:11561"/>
        <dbReference type="ChEBI" id="CHEBI:15378"/>
        <dbReference type="ChEBI" id="CHEBI:15980"/>
        <dbReference type="ChEBI" id="CHEBI:57783"/>
        <dbReference type="ChEBI" id="CHEBI:58349"/>
        <dbReference type="EC" id="1.1.1.169"/>
    </reaction>
</comment>
<evidence type="ECO:0000256" key="8">
    <source>
        <dbReference type="ARBA" id="ARBA00032024"/>
    </source>
</evidence>
<dbReference type="SUPFAM" id="SSF51735">
    <property type="entry name" value="NAD(P)-binding Rossmann-fold domains"/>
    <property type="match status" value="1"/>
</dbReference>
<dbReference type="PANTHER" id="PTHR21708:SF26">
    <property type="entry name" value="2-DEHYDROPANTOATE 2-REDUCTASE"/>
    <property type="match status" value="1"/>
</dbReference>
<keyword evidence="5 10" id="KW-0566">Pantothenate biosynthesis</keyword>